<dbReference type="AlphaFoldDB" id="A0A4Y9EYF6"/>
<evidence type="ECO:0000313" key="3">
    <source>
        <dbReference type="EMBL" id="TFU17564.1"/>
    </source>
</evidence>
<reference evidence="2" key="2">
    <citation type="journal article" date="2020" name="mSystems">
        <title>Genome- and Community-Level Interaction Insights into Carbon Utilization and Element Cycling Functions of Hydrothermarchaeota in Hydrothermal Sediment.</title>
        <authorList>
            <person name="Zhou Z."/>
            <person name="Liu Y."/>
            <person name="Xu W."/>
            <person name="Pan J."/>
            <person name="Luo Z.H."/>
            <person name="Li M."/>
        </authorList>
    </citation>
    <scope>NUCLEOTIDE SEQUENCE [LARGE SCALE GENOMIC DNA]</scope>
    <source>
        <strain evidence="2">SpSt-611</strain>
    </source>
</reference>
<gene>
    <name evidence="3" type="ORF">E0489_01945</name>
    <name evidence="2" type="ORF">ENT80_03250</name>
</gene>
<comment type="caution">
    <text evidence="2">The sequence shown here is derived from an EMBL/GenBank/DDBJ whole genome shotgun (WGS) entry which is preliminary data.</text>
</comment>
<accession>A0A4Y9EYF6</accession>
<keyword evidence="1" id="KW-0175">Coiled coil</keyword>
<dbReference type="EMBL" id="DTAB01000191">
    <property type="protein sequence ID" value="HGN85175.1"/>
    <property type="molecule type" value="Genomic_DNA"/>
</dbReference>
<proteinExistence type="predicted"/>
<keyword evidence="4" id="KW-1185">Reference proteome</keyword>
<organism evidence="2">
    <name type="scientific">Thermus tengchongensis</name>
    <dbReference type="NCBI Taxonomy" id="1214928"/>
    <lineage>
        <taxon>Bacteria</taxon>
        <taxon>Thermotogati</taxon>
        <taxon>Deinococcota</taxon>
        <taxon>Deinococci</taxon>
        <taxon>Thermales</taxon>
        <taxon>Thermaceae</taxon>
        <taxon>Thermus</taxon>
    </lineage>
</organism>
<feature type="coiled-coil region" evidence="1">
    <location>
        <begin position="33"/>
        <end position="74"/>
    </location>
</feature>
<dbReference type="EMBL" id="SKBL01000002">
    <property type="protein sequence ID" value="TFU17564.1"/>
    <property type="molecule type" value="Genomic_DNA"/>
</dbReference>
<dbReference type="Proteomes" id="UP000297244">
    <property type="component" value="Unassembled WGS sequence"/>
</dbReference>
<dbReference type="RefSeq" id="WP_135342890.1">
    <property type="nucleotide sequence ID" value="NZ_ML214240.1"/>
</dbReference>
<evidence type="ECO:0000256" key="1">
    <source>
        <dbReference type="SAM" id="Coils"/>
    </source>
</evidence>
<reference evidence="3 4" key="1">
    <citation type="submission" date="2019-03" db="EMBL/GenBank/DDBJ databases">
        <title>Thermus tengchongensis species for the arsenic transformation mechanism.</title>
        <authorList>
            <person name="Yuan G.C."/>
        </authorList>
    </citation>
    <scope>NUCLEOTIDE SEQUENCE [LARGE SCALE GENOMIC DNA]</scope>
    <source>
        <strain evidence="3 4">15Y</strain>
    </source>
</reference>
<name>A0A4Y9EYF6_9DEIN</name>
<evidence type="ECO:0000313" key="2">
    <source>
        <dbReference type="EMBL" id="HGN85175.1"/>
    </source>
</evidence>
<evidence type="ECO:0000313" key="4">
    <source>
        <dbReference type="Proteomes" id="UP000297244"/>
    </source>
</evidence>
<sequence length="87" mass="9392">MEPKEALALLAQVALEGAAGGEVYRVYEATEVLSRALSRLASLEGAHESLEARHRALEARLRELEAAKSRALLALLEAADLLRGRKA</sequence>
<protein>
    <submittedName>
        <fullName evidence="2">Uncharacterized protein</fullName>
    </submittedName>
</protein>